<feature type="domain" description="Amidohydrolase-related" evidence="3">
    <location>
        <begin position="54"/>
        <end position="400"/>
    </location>
</feature>
<evidence type="ECO:0000259" key="3">
    <source>
        <dbReference type="Pfam" id="PF01979"/>
    </source>
</evidence>
<evidence type="ECO:0000313" key="5">
    <source>
        <dbReference type="Proteomes" id="UP000327011"/>
    </source>
</evidence>
<dbReference type="SUPFAM" id="SSF51338">
    <property type="entry name" value="Composite domain of metallo-dependent hydrolases"/>
    <property type="match status" value="1"/>
</dbReference>
<name>A0A5J5KB62_9ACTN</name>
<proteinExistence type="inferred from homology"/>
<sequence length="465" mass="49434">MRPGFDLLIRGGEVVNGDARAALDVGVAGGRVAALLAPGSPAAAEREIDATGLLVMPGGIDTHTHVAWPYDDTVTVDDWHSATRAAVLGGTTTIMDFVPPAEGGLAARCRARVEEAAADAVIDFGFHPILTASDTRDVEDIGKVIAEGFTSFKMYTTYEDRRVDDGAAWTLMRAIAANGGLPGFHAENHEILTSALDDQVRSGHLGLADYPHSRPGLAEAETIHMVSMYARRLGTPVYIFHVSGSDALDAVRFARQAGTVVHAETCTHYLAHDESVFTGEDAWRFVISPPIRGAADRLDLWSGIADGTVVSVGSDHCAYDTSAKRGWEHDHRHIPAGAPGIEARTPVLWNEAVNVRGLDPCQFVQVSAERAARALGLFPRKGRVAVGADADLVLWDPARTWTGADLRPVSPATFSLYERSSGTGLARHVVAGGRLVVENGTFAGERGAGRFLARAPMARQAGARA</sequence>
<accession>A0A5J5KB62</accession>
<dbReference type="RefSeq" id="WP_150930279.1">
    <property type="nucleotide sequence ID" value="NZ_VYTZ01000001.1"/>
</dbReference>
<protein>
    <submittedName>
        <fullName evidence="4">Amidohydrolase family protein</fullName>
    </submittedName>
</protein>
<dbReference type="GO" id="GO:0005829">
    <property type="term" value="C:cytosol"/>
    <property type="evidence" value="ECO:0007669"/>
    <property type="project" value="TreeGrafter"/>
</dbReference>
<dbReference type="Gene3D" id="3.20.20.140">
    <property type="entry name" value="Metal-dependent hydrolases"/>
    <property type="match status" value="1"/>
</dbReference>
<dbReference type="PANTHER" id="PTHR11647:SF1">
    <property type="entry name" value="COLLAPSIN RESPONSE MEDIATOR PROTEIN"/>
    <property type="match status" value="1"/>
</dbReference>
<dbReference type="FunFam" id="3.20.20.140:FF:000174">
    <property type="entry name" value="Dihydropyrimidinase-related protein 2"/>
    <property type="match status" value="1"/>
</dbReference>
<dbReference type="InterPro" id="IPR050378">
    <property type="entry name" value="Metallo-dep_Hydrolases_sf"/>
</dbReference>
<dbReference type="InterPro" id="IPR006680">
    <property type="entry name" value="Amidohydro-rel"/>
</dbReference>
<comment type="caution">
    <text evidence="4">The sequence shown here is derived from an EMBL/GenBank/DDBJ whole genome shotgun (WGS) entry which is preliminary data.</text>
</comment>
<comment type="cofactor">
    <cofactor evidence="1">
        <name>Zn(2+)</name>
        <dbReference type="ChEBI" id="CHEBI:29105"/>
    </cofactor>
</comment>
<comment type="similarity">
    <text evidence="2">Belongs to the metallo-dependent hydrolases superfamily. Hydantoinase/dihydropyrimidinase family.</text>
</comment>
<evidence type="ECO:0000256" key="2">
    <source>
        <dbReference type="ARBA" id="ARBA00008829"/>
    </source>
</evidence>
<dbReference type="Pfam" id="PF01979">
    <property type="entry name" value="Amidohydro_1"/>
    <property type="match status" value="1"/>
</dbReference>
<gene>
    <name evidence="4" type="ORF">F5972_01415</name>
</gene>
<keyword evidence="5" id="KW-1185">Reference proteome</keyword>
<dbReference type="GO" id="GO:0016812">
    <property type="term" value="F:hydrolase activity, acting on carbon-nitrogen (but not peptide) bonds, in cyclic amides"/>
    <property type="evidence" value="ECO:0007669"/>
    <property type="project" value="TreeGrafter"/>
</dbReference>
<keyword evidence="4" id="KW-0378">Hydrolase</keyword>
<dbReference type="PANTHER" id="PTHR11647">
    <property type="entry name" value="HYDRANTOINASE/DIHYDROPYRIMIDINASE FAMILY MEMBER"/>
    <property type="match status" value="1"/>
</dbReference>
<evidence type="ECO:0000313" key="4">
    <source>
        <dbReference type="EMBL" id="KAA9381523.1"/>
    </source>
</evidence>
<dbReference type="AlphaFoldDB" id="A0A5J5KB62"/>
<dbReference type="SUPFAM" id="SSF51556">
    <property type="entry name" value="Metallo-dependent hydrolases"/>
    <property type="match status" value="1"/>
</dbReference>
<organism evidence="4 5">
    <name type="scientific">Microbispora cellulosiformans</name>
    <dbReference type="NCBI Taxonomy" id="2614688"/>
    <lineage>
        <taxon>Bacteria</taxon>
        <taxon>Bacillati</taxon>
        <taxon>Actinomycetota</taxon>
        <taxon>Actinomycetes</taxon>
        <taxon>Streptosporangiales</taxon>
        <taxon>Streptosporangiaceae</taxon>
        <taxon>Microbispora</taxon>
    </lineage>
</organism>
<dbReference type="EMBL" id="VYTZ01000001">
    <property type="protein sequence ID" value="KAA9381523.1"/>
    <property type="molecule type" value="Genomic_DNA"/>
</dbReference>
<dbReference type="Proteomes" id="UP000327011">
    <property type="component" value="Unassembled WGS sequence"/>
</dbReference>
<dbReference type="Gene3D" id="2.30.40.10">
    <property type="entry name" value="Urease, subunit C, domain 1"/>
    <property type="match status" value="1"/>
</dbReference>
<dbReference type="InterPro" id="IPR011059">
    <property type="entry name" value="Metal-dep_hydrolase_composite"/>
</dbReference>
<reference evidence="4 5" key="1">
    <citation type="submission" date="2019-09" db="EMBL/GenBank/DDBJ databases">
        <title>Screening of Novel Bioactive Compounds from Soil-Associated.</title>
        <authorList>
            <person name="Gong X."/>
        </authorList>
    </citation>
    <scope>NUCLEOTIDE SEQUENCE [LARGE SCALE GENOMIC DNA]</scope>
    <source>
        <strain evidence="4 5">Gxj-6</strain>
    </source>
</reference>
<evidence type="ECO:0000256" key="1">
    <source>
        <dbReference type="ARBA" id="ARBA00001947"/>
    </source>
</evidence>
<dbReference type="InterPro" id="IPR032466">
    <property type="entry name" value="Metal_Hydrolase"/>
</dbReference>